<sequence>MIGDCVFQAKATEPAVSKVEMYLFAQTSFGANAEAVAHNQHADHELRIDRRPTGVAVVRCEVLAKSIEVEVAINTAQQVRTRNMVIKVKGVEEFVLTTTLLTHHDVHPRRSMSSRIAKIRFGGEFFNRIGHILPFSERTTLPLERLQYSGTCRTSCVNNSANAAVCAGTFVARLSP</sequence>
<accession>A0ABN0FWC6</accession>
<name>A0ABN0FWC6_9BURK</name>
<dbReference type="Proteomes" id="UP000004980">
    <property type="component" value="Unassembled WGS sequence"/>
</dbReference>
<gene>
    <name evidence="1" type="ORF">WQE_00110</name>
</gene>
<reference evidence="1 2" key="1">
    <citation type="journal article" date="2012" name="J. Bacteriol.">
        <title>Draft Genome Sequence of the Soil Bacterium Burkholderia terrae Strain BS001, Which Interacts with Fungal Surface Structures.</title>
        <authorList>
            <person name="Nazir R."/>
            <person name="Hansen M.A."/>
            <person name="Sorensen S."/>
            <person name="van Elsas J.D."/>
        </authorList>
    </citation>
    <scope>NUCLEOTIDE SEQUENCE [LARGE SCALE GENOMIC DNA]</scope>
    <source>
        <strain evidence="1 2">BS001</strain>
    </source>
</reference>
<keyword evidence="2" id="KW-1185">Reference proteome</keyword>
<dbReference type="EMBL" id="AKAU01000004">
    <property type="protein sequence ID" value="EIN03194.1"/>
    <property type="molecule type" value="Genomic_DNA"/>
</dbReference>
<evidence type="ECO:0000313" key="1">
    <source>
        <dbReference type="EMBL" id="EIN03194.1"/>
    </source>
</evidence>
<protein>
    <submittedName>
        <fullName evidence="1">Uncharacterized protein</fullName>
    </submittedName>
</protein>
<evidence type="ECO:0000313" key="2">
    <source>
        <dbReference type="Proteomes" id="UP000004980"/>
    </source>
</evidence>
<proteinExistence type="predicted"/>
<comment type="caution">
    <text evidence="1">The sequence shown here is derived from an EMBL/GenBank/DDBJ whole genome shotgun (WGS) entry which is preliminary data.</text>
</comment>
<organism evidence="1 2">
    <name type="scientific">Paraburkholderia hospita</name>
    <dbReference type="NCBI Taxonomy" id="169430"/>
    <lineage>
        <taxon>Bacteria</taxon>
        <taxon>Pseudomonadati</taxon>
        <taxon>Pseudomonadota</taxon>
        <taxon>Betaproteobacteria</taxon>
        <taxon>Burkholderiales</taxon>
        <taxon>Burkholderiaceae</taxon>
        <taxon>Paraburkholderia</taxon>
    </lineage>
</organism>